<accession>A0ABU2D2Z0</accession>
<dbReference type="Proteomes" id="UP001246244">
    <property type="component" value="Unassembled WGS sequence"/>
</dbReference>
<organism evidence="1 2">
    <name type="scientific">Methanosarcina baikalica</name>
    <dbReference type="NCBI Taxonomy" id="3073890"/>
    <lineage>
        <taxon>Archaea</taxon>
        <taxon>Methanobacteriati</taxon>
        <taxon>Methanobacteriota</taxon>
        <taxon>Stenosarchaea group</taxon>
        <taxon>Methanomicrobia</taxon>
        <taxon>Methanosarcinales</taxon>
        <taxon>Methanosarcinaceae</taxon>
        <taxon>Methanosarcina</taxon>
    </lineage>
</organism>
<protein>
    <recommendedName>
        <fullName evidence="3">Mobile element protein</fullName>
    </recommendedName>
</protein>
<keyword evidence="2" id="KW-1185">Reference proteome</keyword>
<proteinExistence type="predicted"/>
<comment type="caution">
    <text evidence="1">The sequence shown here is derived from an EMBL/GenBank/DDBJ whole genome shotgun (WGS) entry which is preliminary data.</text>
</comment>
<evidence type="ECO:0008006" key="3">
    <source>
        <dbReference type="Google" id="ProtNLM"/>
    </source>
</evidence>
<sequence length="77" mass="9052">MIRANILEHKCLIAILRKGKYREKALYEKNIRKKYSRISFYPDTGKWNITFCIETTLKLQPNPNCSSVLDPAVSFSW</sequence>
<dbReference type="RefSeq" id="WP_310576383.1">
    <property type="nucleotide sequence ID" value="NZ_JAVKPK010000046.1"/>
</dbReference>
<gene>
    <name evidence="1" type="ORF">RG963_11295</name>
</gene>
<reference evidence="2" key="1">
    <citation type="submission" date="2023-07" db="EMBL/GenBank/DDBJ databases">
        <title>Whole-genome sequencing of a new Methanosarcina sp. Z-7115.</title>
        <authorList>
            <person name="Zhilina T.N."/>
            <person name="Merkel A.Y."/>
        </authorList>
    </citation>
    <scope>NUCLEOTIDE SEQUENCE [LARGE SCALE GENOMIC DNA]</scope>
    <source>
        <strain evidence="2">Z-7115</strain>
    </source>
</reference>
<evidence type="ECO:0000313" key="1">
    <source>
        <dbReference type="EMBL" id="MDR7666355.1"/>
    </source>
</evidence>
<evidence type="ECO:0000313" key="2">
    <source>
        <dbReference type="Proteomes" id="UP001246244"/>
    </source>
</evidence>
<dbReference type="EMBL" id="JAVKPK010000046">
    <property type="protein sequence ID" value="MDR7666355.1"/>
    <property type="molecule type" value="Genomic_DNA"/>
</dbReference>
<name>A0ABU2D2Z0_9EURY</name>